<accession>A9RD50</accession>
<protein>
    <submittedName>
        <fullName evidence="1 2">Uncharacterized protein</fullName>
    </submittedName>
</protein>
<dbReference type="AlphaFoldDB" id="A9RD50"/>
<dbReference type="InParanoid" id="A9RD50"/>
<keyword evidence="3" id="KW-1185">Reference proteome</keyword>
<dbReference type="EnsemblPlants" id="Pp3c7_20050V3.2">
    <property type="protein sequence ID" value="PAC:32923787.CDS.1"/>
    <property type="gene ID" value="Pp3c7_20050"/>
</dbReference>
<dbReference type="EMBL" id="ABEU02000007">
    <property type="protein sequence ID" value="PNR51408.1"/>
    <property type="molecule type" value="Genomic_DNA"/>
</dbReference>
<name>A9RD50_PHYPA</name>
<reference evidence="1 3" key="2">
    <citation type="journal article" date="2018" name="Plant J.">
        <title>The Physcomitrella patens chromosome-scale assembly reveals moss genome structure and evolution.</title>
        <authorList>
            <person name="Lang D."/>
            <person name="Ullrich K.K."/>
            <person name="Murat F."/>
            <person name="Fuchs J."/>
            <person name="Jenkins J."/>
            <person name="Haas F.B."/>
            <person name="Piednoel M."/>
            <person name="Gundlach H."/>
            <person name="Van Bel M."/>
            <person name="Meyberg R."/>
            <person name="Vives C."/>
            <person name="Morata J."/>
            <person name="Symeonidi A."/>
            <person name="Hiss M."/>
            <person name="Muchero W."/>
            <person name="Kamisugi Y."/>
            <person name="Saleh O."/>
            <person name="Blanc G."/>
            <person name="Decker E.L."/>
            <person name="van Gessel N."/>
            <person name="Grimwood J."/>
            <person name="Hayes R.D."/>
            <person name="Graham S.W."/>
            <person name="Gunter L.E."/>
            <person name="McDaniel S.F."/>
            <person name="Hoernstein S.N.W."/>
            <person name="Larsson A."/>
            <person name="Li F.W."/>
            <person name="Perroud P.F."/>
            <person name="Phillips J."/>
            <person name="Ranjan P."/>
            <person name="Rokshar D.S."/>
            <person name="Rothfels C.J."/>
            <person name="Schneider L."/>
            <person name="Shu S."/>
            <person name="Stevenson D.W."/>
            <person name="Thummler F."/>
            <person name="Tillich M."/>
            <person name="Villarreal Aguilar J.C."/>
            <person name="Widiez T."/>
            <person name="Wong G.K."/>
            <person name="Wymore A."/>
            <person name="Zhang Y."/>
            <person name="Zimmer A.D."/>
            <person name="Quatrano R.S."/>
            <person name="Mayer K.F.X."/>
            <person name="Goodstein D."/>
            <person name="Casacuberta J.M."/>
            <person name="Vandepoele K."/>
            <person name="Reski R."/>
            <person name="Cuming A.C."/>
            <person name="Tuskan G.A."/>
            <person name="Maumus F."/>
            <person name="Salse J."/>
            <person name="Schmutz J."/>
            <person name="Rensing S.A."/>
        </authorList>
    </citation>
    <scope>NUCLEOTIDE SEQUENCE [LARGE SCALE GENOMIC DNA]</scope>
    <source>
        <strain evidence="2 3">cv. Gransden 2004</strain>
    </source>
</reference>
<dbReference type="GO" id="GO:0009707">
    <property type="term" value="C:chloroplast outer membrane"/>
    <property type="evidence" value="ECO:0000318"/>
    <property type="project" value="GO_Central"/>
</dbReference>
<evidence type="ECO:0000313" key="1">
    <source>
        <dbReference type="EMBL" id="PNR51408.1"/>
    </source>
</evidence>
<evidence type="ECO:0000313" key="3">
    <source>
        <dbReference type="Proteomes" id="UP000006727"/>
    </source>
</evidence>
<dbReference type="PaxDb" id="3218-PP1S2_423V6.1"/>
<dbReference type="GO" id="GO:0009695">
    <property type="term" value="P:jasmonic acid biosynthetic process"/>
    <property type="evidence" value="ECO:0000318"/>
    <property type="project" value="GO_Central"/>
</dbReference>
<organism evidence="1">
    <name type="scientific">Physcomitrium patens</name>
    <name type="common">Spreading-leaved earth moss</name>
    <name type="synonym">Physcomitrella patens</name>
    <dbReference type="NCBI Taxonomy" id="3218"/>
    <lineage>
        <taxon>Eukaryota</taxon>
        <taxon>Viridiplantae</taxon>
        <taxon>Streptophyta</taxon>
        <taxon>Embryophyta</taxon>
        <taxon>Bryophyta</taxon>
        <taxon>Bryophytina</taxon>
        <taxon>Bryopsida</taxon>
        <taxon>Funariidae</taxon>
        <taxon>Funariales</taxon>
        <taxon>Funariaceae</taxon>
        <taxon>Physcomitrium</taxon>
    </lineage>
</organism>
<sequence>MSQIWSIFGVKDSLVAKPAAAKVEQGFQNRLERQLAAWGWYSSWIDEILILEVTVPKEALCKFDSRFELGIPPDAVYNILTDLSNKRVIKKNIEEVKYRKVLQDDGHHGLWDLSNLRVARFCGFLALECLCFGGSG</sequence>
<proteinExistence type="predicted"/>
<dbReference type="EnsemblPlants" id="Pp3c7_20050V3.1">
    <property type="protein sequence ID" value="PAC:32923786.CDS.1"/>
    <property type="gene ID" value="Pp3c7_20050"/>
</dbReference>
<reference evidence="1 3" key="1">
    <citation type="journal article" date="2008" name="Science">
        <title>The Physcomitrella genome reveals evolutionary insights into the conquest of land by plants.</title>
        <authorList>
            <person name="Rensing S."/>
            <person name="Lang D."/>
            <person name="Zimmer A."/>
            <person name="Terry A."/>
            <person name="Salamov A."/>
            <person name="Shapiro H."/>
            <person name="Nishiyama T."/>
            <person name="Perroud P.-F."/>
            <person name="Lindquist E."/>
            <person name="Kamisugi Y."/>
            <person name="Tanahashi T."/>
            <person name="Sakakibara K."/>
            <person name="Fujita T."/>
            <person name="Oishi K."/>
            <person name="Shin-I T."/>
            <person name="Kuroki Y."/>
            <person name="Toyoda A."/>
            <person name="Suzuki Y."/>
            <person name="Hashimoto A."/>
            <person name="Yamaguchi K."/>
            <person name="Sugano A."/>
            <person name="Kohara Y."/>
            <person name="Fujiyama A."/>
            <person name="Anterola A."/>
            <person name="Aoki S."/>
            <person name="Ashton N."/>
            <person name="Barbazuk W.B."/>
            <person name="Barker E."/>
            <person name="Bennetzen J."/>
            <person name="Bezanilla M."/>
            <person name="Blankenship R."/>
            <person name="Cho S.H."/>
            <person name="Dutcher S."/>
            <person name="Estelle M."/>
            <person name="Fawcett J.A."/>
            <person name="Gundlach H."/>
            <person name="Hanada K."/>
            <person name="Heyl A."/>
            <person name="Hicks K.A."/>
            <person name="Hugh J."/>
            <person name="Lohr M."/>
            <person name="Mayer K."/>
            <person name="Melkozernov A."/>
            <person name="Murata T."/>
            <person name="Nelson D."/>
            <person name="Pils B."/>
            <person name="Prigge M."/>
            <person name="Reiss B."/>
            <person name="Renner T."/>
            <person name="Rombauts S."/>
            <person name="Rushton P."/>
            <person name="Sanderfoot A."/>
            <person name="Schween G."/>
            <person name="Shiu S.-H."/>
            <person name="Stueber K."/>
            <person name="Theodoulou F.L."/>
            <person name="Tu H."/>
            <person name="Van de Peer Y."/>
            <person name="Verrier P.J."/>
            <person name="Waters E."/>
            <person name="Wood A."/>
            <person name="Yang L."/>
            <person name="Cove D."/>
            <person name="Cuming A."/>
            <person name="Hasebe M."/>
            <person name="Lucas S."/>
            <person name="Mishler D.B."/>
            <person name="Reski R."/>
            <person name="Grigoriev I."/>
            <person name="Quatrano R.S."/>
            <person name="Boore J.L."/>
        </authorList>
    </citation>
    <scope>NUCLEOTIDE SEQUENCE [LARGE SCALE GENOMIC DNA]</scope>
    <source>
        <strain evidence="2 3">cv. Gransden 2004</strain>
    </source>
</reference>
<dbReference type="PANTHER" id="PTHR31385:SF1">
    <property type="entry name" value="PUTATIVE (DUF220)-RELATED"/>
    <property type="match status" value="1"/>
</dbReference>
<dbReference type="HOGENOM" id="CLU_1878894_0_0_1"/>
<evidence type="ECO:0000313" key="2">
    <source>
        <dbReference type="EnsemblPlants" id="PAC:32923786.CDS.1"/>
    </source>
</evidence>
<dbReference type="GO" id="GO:0005261">
    <property type="term" value="F:monoatomic cation channel activity"/>
    <property type="evidence" value="ECO:0000318"/>
    <property type="project" value="GO_Central"/>
</dbReference>
<gene>
    <name evidence="1" type="ORF">PHYPA_010595</name>
</gene>
<dbReference type="Gramene" id="Pp3c7_20050V3.2">
    <property type="protein sequence ID" value="PAC:32923787.CDS.1"/>
    <property type="gene ID" value="Pp3c7_20050"/>
</dbReference>
<dbReference type="Gramene" id="Pp3c7_20050V3.1">
    <property type="protein sequence ID" value="PAC:32923786.CDS.1"/>
    <property type="gene ID" value="Pp3c7_20050"/>
</dbReference>
<dbReference type="Proteomes" id="UP000006727">
    <property type="component" value="Chromosome 7"/>
</dbReference>
<reference evidence="2" key="3">
    <citation type="submission" date="2020-12" db="UniProtKB">
        <authorList>
            <consortium name="EnsemblPlants"/>
        </authorList>
    </citation>
    <scope>IDENTIFICATION</scope>
</reference>
<dbReference type="PANTHER" id="PTHR31385">
    <property type="entry name" value="PUTATIVE (DUF220)-RELATED"/>
    <property type="match status" value="1"/>
</dbReference>